<dbReference type="Pfam" id="PF23356">
    <property type="entry name" value="TPR_PEP5_VPS11"/>
    <property type="match status" value="1"/>
</dbReference>
<evidence type="ECO:0000313" key="13">
    <source>
        <dbReference type="Proteomes" id="UP001211907"/>
    </source>
</evidence>
<dbReference type="GO" id="GO:0030674">
    <property type="term" value="F:protein-macromolecule adaptor activity"/>
    <property type="evidence" value="ECO:0007669"/>
    <property type="project" value="TreeGrafter"/>
</dbReference>
<evidence type="ECO:0000256" key="4">
    <source>
        <dbReference type="ARBA" id="ARBA00022771"/>
    </source>
</evidence>
<dbReference type="InterPro" id="IPR001841">
    <property type="entry name" value="Znf_RING"/>
</dbReference>
<feature type="domain" description="RING-type" evidence="10">
    <location>
        <begin position="962"/>
        <end position="988"/>
    </location>
</feature>
<dbReference type="CDD" id="cd16688">
    <property type="entry name" value="RING-H2_Vps11"/>
    <property type="match status" value="1"/>
</dbReference>
<accession>A0AAD5X743</accession>
<evidence type="ECO:0000259" key="10">
    <source>
        <dbReference type="Pfam" id="PF17122"/>
    </source>
</evidence>
<organism evidence="12 13">
    <name type="scientific">Physocladia obscura</name>
    <dbReference type="NCBI Taxonomy" id="109957"/>
    <lineage>
        <taxon>Eukaryota</taxon>
        <taxon>Fungi</taxon>
        <taxon>Fungi incertae sedis</taxon>
        <taxon>Chytridiomycota</taxon>
        <taxon>Chytridiomycota incertae sedis</taxon>
        <taxon>Chytridiomycetes</taxon>
        <taxon>Chytridiales</taxon>
        <taxon>Chytriomycetaceae</taxon>
        <taxon>Physocladia</taxon>
    </lineage>
</organism>
<proteinExistence type="inferred from homology"/>
<dbReference type="GO" id="GO:0006904">
    <property type="term" value="P:vesicle docking involved in exocytosis"/>
    <property type="evidence" value="ECO:0007669"/>
    <property type="project" value="TreeGrafter"/>
</dbReference>
<dbReference type="AlphaFoldDB" id="A0AAD5X743"/>
<evidence type="ECO:0000256" key="5">
    <source>
        <dbReference type="ARBA" id="ARBA00022833"/>
    </source>
</evidence>
<comment type="caution">
    <text evidence="12">The sequence shown here is derived from an EMBL/GenBank/DDBJ whole genome shotgun (WGS) entry which is preliminary data.</text>
</comment>
<evidence type="ECO:0000256" key="6">
    <source>
        <dbReference type="ARBA" id="ARBA00022927"/>
    </source>
</evidence>
<comment type="similarity">
    <text evidence="1">Belongs to the VPS11 family.</text>
</comment>
<feature type="non-terminal residue" evidence="12">
    <location>
        <position position="1"/>
    </location>
</feature>
<name>A0AAD5X743_9FUNG</name>
<dbReference type="PANTHER" id="PTHR23323:SF24">
    <property type="entry name" value="VACUOLAR PROTEIN SORTING-ASSOCIATED PROTEIN 11 HOMOLOG"/>
    <property type="match status" value="1"/>
</dbReference>
<dbReference type="PANTHER" id="PTHR23323">
    <property type="entry name" value="VACUOLAR PROTEIN SORTING-ASSOCIATED PROTEIN"/>
    <property type="match status" value="1"/>
</dbReference>
<dbReference type="Pfam" id="PF23341">
    <property type="entry name" value="PEP5_VPS11_N"/>
    <property type="match status" value="1"/>
</dbReference>
<dbReference type="GO" id="GO:0006886">
    <property type="term" value="P:intracellular protein transport"/>
    <property type="evidence" value="ECO:0007669"/>
    <property type="project" value="UniProtKB-UniRule"/>
</dbReference>
<reference evidence="12" key="1">
    <citation type="submission" date="2020-05" db="EMBL/GenBank/DDBJ databases">
        <title>Phylogenomic resolution of chytrid fungi.</title>
        <authorList>
            <person name="Stajich J.E."/>
            <person name="Amses K."/>
            <person name="Simmons R."/>
            <person name="Seto K."/>
            <person name="Myers J."/>
            <person name="Bonds A."/>
            <person name="Quandt C.A."/>
            <person name="Barry K."/>
            <person name="Liu P."/>
            <person name="Grigoriev I."/>
            <person name="Longcore J.E."/>
            <person name="James T.Y."/>
        </authorList>
    </citation>
    <scope>NUCLEOTIDE SEQUENCE</scope>
    <source>
        <strain evidence="12">JEL0513</strain>
    </source>
</reference>
<evidence type="ECO:0000256" key="9">
    <source>
        <dbReference type="PROSITE-ProRule" id="PRU01006"/>
    </source>
</evidence>
<dbReference type="InterPro" id="IPR036322">
    <property type="entry name" value="WD40_repeat_dom_sf"/>
</dbReference>
<keyword evidence="4" id="KW-0863">Zinc-finger</keyword>
<keyword evidence="3" id="KW-0479">Metal-binding</keyword>
<dbReference type="PROSITE" id="PS50236">
    <property type="entry name" value="CHCR"/>
    <property type="match status" value="1"/>
</dbReference>
<evidence type="ECO:0000256" key="2">
    <source>
        <dbReference type="ARBA" id="ARBA00022448"/>
    </source>
</evidence>
<evidence type="ECO:0000259" key="11">
    <source>
        <dbReference type="Pfam" id="PF23341"/>
    </source>
</evidence>
<dbReference type="GO" id="GO:0048284">
    <property type="term" value="P:organelle fusion"/>
    <property type="evidence" value="ECO:0007669"/>
    <property type="project" value="TreeGrafter"/>
</dbReference>
<keyword evidence="2" id="KW-0813">Transport</keyword>
<keyword evidence="7" id="KW-0472">Membrane</keyword>
<sequence>GKEAKAGKTALDGDLDVEGAAGLLLAGGRSTLFVGAKASASVRLLSHALDAVFEWRPHYANLASLVCLRSANFLVTTGDDDNAIPTLSIWNLDKIDKKQNNAPLKVRSIPLHVNNRVFPVTALAVLESLAQIAVGLENGNVLLIRGNARSLDRQALKIKVVCEAGQVITGLGFKETVIGNTVQTLLYITTPGKVILCNSTNSKEVLTNKYNKNHPKTVIDETNGASPNCTIPTPPDDPCSAIAVGRNDGIYFYDSKGRGSCFMIESEKTLMSWFRNYLVVVSRSPSNTQSSSSAVKNDNSKMFNAAAASSSLLVTQTGNFGGSSSGDGDDDEDDEFENDAGYGTILTLYDLRCKLIAFQGTFDGSGNKNNEKSRSGRGDSHGGGIVSVACEWDELFITTVDQKVYRLDEKDMSARLEILFSKNMYILAQGIVTAPTNSVLSVTTPPPTISQQQQEIVFSDTPEVRALLVEIHKRHADHLYTQTEYASAMTQYKQTIGTLEPSYIIRKYLDAQRIPLLVSYLETLHSTPYATADHTTLLINCYTKLSATDSLSAFLRRPDVSFDAETAIRVCRGAGLYSHALYVAQRFGVHEWYLHIQVEDLHAHGETVAYMTGLAPAVLEACLRRYGHVLVREMVEEMSGLLVVLCTTARRRGDDEMSGSATAGAALIGSGGGAFDEEDSAAASVVAAGGMVVMRGRRRSTTTITSSTNEGIVIPYPEDFVHLFVDMDEWCVKFLERVLEIRWSVNLEGKFSKGLVDEYKDDGADRGGVGNQAVLMDEREEKSLLAVCNTLIEMYLSLAAGSVDGGDKVAQERRLKALRIMKSSKTRFDLNHALILCQIHKFHAGVISEDPRLWQTTLSYFADRSTGTNSAPSSESELALILDEIDKRNLMSPLQVIQILSQNQGVTIGTVREYLLKKFEAEKRVANDSTRVIKSFQDETSKMKALITELETAPVVFQSSKCSLCGEVLDLPSIHFMCKHSYHARCARNGDDDEEEGMTTTAVSEIT</sequence>
<dbReference type="InterPro" id="IPR057307">
    <property type="entry name" value="PEP5_VPS11_N"/>
</dbReference>
<dbReference type="EMBL" id="JADGJH010003330">
    <property type="protein sequence ID" value="KAJ3091754.1"/>
    <property type="molecule type" value="Genomic_DNA"/>
</dbReference>
<dbReference type="GO" id="GO:0008270">
    <property type="term" value="F:zinc ion binding"/>
    <property type="evidence" value="ECO:0007669"/>
    <property type="project" value="UniProtKB-KW"/>
</dbReference>
<dbReference type="GO" id="GO:0005768">
    <property type="term" value="C:endosome"/>
    <property type="evidence" value="ECO:0007669"/>
    <property type="project" value="TreeGrafter"/>
</dbReference>
<keyword evidence="5" id="KW-0862">Zinc</keyword>
<dbReference type="GO" id="GO:0007032">
    <property type="term" value="P:endosome organization"/>
    <property type="evidence" value="ECO:0007669"/>
    <property type="project" value="TreeGrafter"/>
</dbReference>
<protein>
    <submittedName>
        <fullName evidence="12">Vacuolar protein sorting-associated protein 11</fullName>
    </submittedName>
</protein>
<keyword evidence="6" id="KW-0653">Protein transport</keyword>
<dbReference type="Proteomes" id="UP001211907">
    <property type="component" value="Unassembled WGS sequence"/>
</dbReference>
<evidence type="ECO:0000256" key="7">
    <source>
        <dbReference type="ARBA" id="ARBA00023136"/>
    </source>
</evidence>
<dbReference type="SUPFAM" id="SSF50978">
    <property type="entry name" value="WD40 repeat-like"/>
    <property type="match status" value="1"/>
</dbReference>
<evidence type="ECO:0000256" key="3">
    <source>
        <dbReference type="ARBA" id="ARBA00022723"/>
    </source>
</evidence>
<feature type="domain" description="PEP5/VPS11 N-terminal" evidence="11">
    <location>
        <begin position="28"/>
        <end position="409"/>
    </location>
</feature>
<evidence type="ECO:0000256" key="8">
    <source>
        <dbReference type="ARBA" id="ARBA00029433"/>
    </source>
</evidence>
<comment type="subcellular location">
    <subcellularLocation>
        <location evidence="8">Endomembrane system</location>
        <topology evidence="8">Peripheral membrane protein</topology>
        <orientation evidence="8">Cytoplasmic side</orientation>
    </subcellularLocation>
</comment>
<dbReference type="InterPro" id="IPR000547">
    <property type="entry name" value="Clathrin_H-chain/VPS_repeat"/>
</dbReference>
<evidence type="ECO:0000256" key="1">
    <source>
        <dbReference type="ARBA" id="ARBA00007070"/>
    </source>
</evidence>
<dbReference type="InterPro" id="IPR057308">
    <property type="entry name" value="CHCR_PEP5_VPS11"/>
</dbReference>
<evidence type="ECO:0000313" key="12">
    <source>
        <dbReference type="EMBL" id="KAJ3091754.1"/>
    </source>
</evidence>
<feature type="non-terminal residue" evidence="12">
    <location>
        <position position="1007"/>
    </location>
</feature>
<keyword evidence="13" id="KW-1185">Reference proteome</keyword>
<feature type="repeat" description="CHCR" evidence="9">
    <location>
        <begin position="492"/>
        <end position="639"/>
    </location>
</feature>
<gene>
    <name evidence="12" type="primary">VPS11</name>
    <name evidence="12" type="ORF">HK100_007113</name>
</gene>
<dbReference type="GO" id="GO:0030897">
    <property type="term" value="C:HOPS complex"/>
    <property type="evidence" value="ECO:0007669"/>
    <property type="project" value="TreeGrafter"/>
</dbReference>
<dbReference type="GO" id="GO:0007033">
    <property type="term" value="P:vacuole organization"/>
    <property type="evidence" value="ECO:0007669"/>
    <property type="project" value="TreeGrafter"/>
</dbReference>
<dbReference type="Pfam" id="PF17122">
    <property type="entry name" value="zf-C3H2C3"/>
    <property type="match status" value="1"/>
</dbReference>